<dbReference type="InterPro" id="IPR001126">
    <property type="entry name" value="UmuC"/>
</dbReference>
<dbReference type="InterPro" id="IPR025527">
    <property type="entry name" value="HUWE1/Rev1_UBM"/>
</dbReference>
<dbReference type="Gene3D" id="3.30.70.270">
    <property type="match status" value="1"/>
</dbReference>
<keyword evidence="2" id="KW-0237">DNA synthesis</keyword>
<feature type="compositionally biased region" description="Pro residues" evidence="4">
    <location>
        <begin position="399"/>
        <end position="408"/>
    </location>
</feature>
<feature type="compositionally biased region" description="Low complexity" evidence="4">
    <location>
        <begin position="548"/>
        <end position="557"/>
    </location>
</feature>
<dbReference type="SUPFAM" id="SSF56672">
    <property type="entry name" value="DNA/RNA polymerases"/>
    <property type="match status" value="1"/>
</dbReference>
<dbReference type="GeneID" id="115827747"/>
<reference evidence="7" key="1">
    <citation type="submission" date="2025-08" db="UniProtKB">
        <authorList>
            <consortium name="RefSeq"/>
        </authorList>
    </citation>
    <scope>IDENTIFICATION</scope>
</reference>
<dbReference type="FunFam" id="3.30.1490.100:FF:000003">
    <property type="entry name" value="Polymerase (DNA directed) iota"/>
    <property type="match status" value="1"/>
</dbReference>
<dbReference type="Pfam" id="PF14377">
    <property type="entry name" value="UBM"/>
    <property type="match status" value="2"/>
</dbReference>
<dbReference type="Proteomes" id="UP000504632">
    <property type="component" value="Chromosome 14"/>
</dbReference>
<dbReference type="FunFam" id="3.40.1170.60:FF:000006">
    <property type="entry name" value="DNA polymerase iota"/>
    <property type="match status" value="1"/>
</dbReference>
<comment type="similarity">
    <text evidence="1">Belongs to the DNA polymerase type-Y family.</text>
</comment>
<dbReference type="OrthoDB" id="447129at2759"/>
<dbReference type="GO" id="GO:0006281">
    <property type="term" value="P:DNA repair"/>
    <property type="evidence" value="ECO:0007669"/>
    <property type="project" value="InterPro"/>
</dbReference>
<dbReference type="PANTHER" id="PTHR46404">
    <property type="entry name" value="DNA POLYMERASE IOTA"/>
    <property type="match status" value="1"/>
</dbReference>
<dbReference type="CTD" id="11201"/>
<dbReference type="InterPro" id="IPR036775">
    <property type="entry name" value="DNA_pol_Y-fam_lit_finger_sf"/>
</dbReference>
<dbReference type="PROSITE" id="PS50173">
    <property type="entry name" value="UMUC"/>
    <property type="match status" value="1"/>
</dbReference>
<evidence type="ECO:0000259" key="5">
    <source>
        <dbReference type="PROSITE" id="PS50173"/>
    </source>
</evidence>
<dbReference type="Pfam" id="PF11799">
    <property type="entry name" value="IMS_C"/>
    <property type="match status" value="1"/>
</dbReference>
<dbReference type="GO" id="GO:0003684">
    <property type="term" value="F:damaged DNA binding"/>
    <property type="evidence" value="ECO:0007669"/>
    <property type="project" value="InterPro"/>
</dbReference>
<gene>
    <name evidence="7" type="primary">poli</name>
</gene>
<feature type="compositionally biased region" description="Basic and acidic residues" evidence="4">
    <location>
        <begin position="519"/>
        <end position="528"/>
    </location>
</feature>
<dbReference type="InParanoid" id="A0A6J2WTD4"/>
<dbReference type="InterPro" id="IPR043502">
    <property type="entry name" value="DNA/RNA_pol_sf"/>
</dbReference>
<keyword evidence="3" id="KW-0808">Transferase</keyword>
<dbReference type="InterPro" id="IPR017961">
    <property type="entry name" value="DNA_pol_Y-fam_little_finger"/>
</dbReference>
<dbReference type="InterPro" id="IPR043128">
    <property type="entry name" value="Rev_trsase/Diguanyl_cyclase"/>
</dbReference>
<organism evidence="6 7">
    <name type="scientific">Chanos chanos</name>
    <name type="common">Milkfish</name>
    <name type="synonym">Mugil chanos</name>
    <dbReference type="NCBI Taxonomy" id="29144"/>
    <lineage>
        <taxon>Eukaryota</taxon>
        <taxon>Metazoa</taxon>
        <taxon>Chordata</taxon>
        <taxon>Craniata</taxon>
        <taxon>Vertebrata</taxon>
        <taxon>Euteleostomi</taxon>
        <taxon>Actinopterygii</taxon>
        <taxon>Neopterygii</taxon>
        <taxon>Teleostei</taxon>
        <taxon>Ostariophysi</taxon>
        <taxon>Gonorynchiformes</taxon>
        <taxon>Chanidae</taxon>
        <taxon>Chanos</taxon>
    </lineage>
</organism>
<sequence>MIRNPSLRDLPLGIQQKYIIVTSNYVARQHGVTKLMSVSDAKEKCPQLVLVNGEDLTCYREMSYKVTDLLMSHCPLVERLGFDENFVDVTELVESRLKETPLSALSFVGHIYNQETSAVSAKDYPRLAIGSHIAAELRDAVHTKLGLTGCAGIASNKLLAKLVSGAFKPNQQTTLLPECTVTLMHSLSGLRRVPGVGPRTAQRLQALGLHSVSDLQLFPLVDLVKEFGEAHAKRIQNLARGIDVSMVTPTGPPQSLSDEDSFKKMSTMAEVSQKIEELLASLIDRMHKDGRQPMTFRLTIRRLSTANKWFNRESRQCPIPSFLSQKIALGSSDVLTHLVTVAVKLFHKLVDTSEAFHLTLINVCFCNLQSRSVSRGSIASFFSHKPPQKPQSSSRHTGPPSPRQPISPTPTQSHGRRGGSDYSVEERTGASRSPKTSGLEEGAFPRLPPDVDPDVFKVLPQHIQEELLSNFQTERSGIPSVLTTDLEDQTGFSHIFPEPLKRASQSVRSEERGAVCREYDAGSSREDGNEFSVPQDPVGMRVEHDNSSKSVTSNSVSGADFPHNVDPCVFSQLPADMQRELLSEWRQQKPIFKMPSRPSGTGGASRDKKTKGPQTNNLLKYFKPS</sequence>
<dbReference type="RefSeq" id="XP_030647515.1">
    <property type="nucleotide sequence ID" value="XM_030791655.1"/>
</dbReference>
<dbReference type="Gene3D" id="3.30.1490.100">
    <property type="entry name" value="DNA polymerase, Y-family, little finger domain"/>
    <property type="match status" value="1"/>
</dbReference>
<dbReference type="AlphaFoldDB" id="A0A6J2WTD4"/>
<feature type="region of interest" description="Disordered" evidence="4">
    <location>
        <begin position="519"/>
        <end position="558"/>
    </location>
</feature>
<evidence type="ECO:0000256" key="3">
    <source>
        <dbReference type="ARBA" id="ARBA00022679"/>
    </source>
</evidence>
<feature type="region of interest" description="Disordered" evidence="4">
    <location>
        <begin position="585"/>
        <end position="625"/>
    </location>
</feature>
<dbReference type="Gene3D" id="6.10.250.1630">
    <property type="match status" value="2"/>
</dbReference>
<dbReference type="InterPro" id="IPR053848">
    <property type="entry name" value="IMS_HHH_1"/>
</dbReference>
<accession>A0A6J2WTD4</accession>
<dbReference type="GO" id="GO:0019985">
    <property type="term" value="P:translesion synthesis"/>
    <property type="evidence" value="ECO:0007669"/>
    <property type="project" value="TreeGrafter"/>
</dbReference>
<keyword evidence="6" id="KW-1185">Reference proteome</keyword>
<protein>
    <submittedName>
        <fullName evidence="7">DNA polymerase iota</fullName>
    </submittedName>
</protein>
<dbReference type="Pfam" id="PF21999">
    <property type="entry name" value="IMS_HHH_1"/>
    <property type="match status" value="1"/>
</dbReference>
<dbReference type="FunFam" id="3.30.70.270:FF:000013">
    <property type="entry name" value="Polymerase (DNA directed) iota"/>
    <property type="match status" value="1"/>
</dbReference>
<dbReference type="SUPFAM" id="SSF100879">
    <property type="entry name" value="Lesion bypass DNA polymerase (Y-family), little finger domain"/>
    <property type="match status" value="1"/>
</dbReference>
<dbReference type="GO" id="GO:0003887">
    <property type="term" value="F:DNA-directed DNA polymerase activity"/>
    <property type="evidence" value="ECO:0007669"/>
    <property type="project" value="InterPro"/>
</dbReference>
<dbReference type="Gene3D" id="1.10.150.20">
    <property type="entry name" value="5' to 3' exonuclease, C-terminal subdomain"/>
    <property type="match status" value="1"/>
</dbReference>
<evidence type="ECO:0000313" key="6">
    <source>
        <dbReference type="Proteomes" id="UP000504632"/>
    </source>
</evidence>
<feature type="domain" description="UmuC" evidence="5">
    <location>
        <begin position="1"/>
        <end position="197"/>
    </location>
</feature>
<evidence type="ECO:0000256" key="2">
    <source>
        <dbReference type="ARBA" id="ARBA00022634"/>
    </source>
</evidence>
<proteinExistence type="inferred from homology"/>
<evidence type="ECO:0000313" key="7">
    <source>
        <dbReference type="RefSeq" id="XP_030647515.1"/>
    </source>
</evidence>
<dbReference type="Gene3D" id="3.40.1170.60">
    <property type="match status" value="1"/>
</dbReference>
<dbReference type="Pfam" id="PF00817">
    <property type="entry name" value="IMS"/>
    <property type="match status" value="1"/>
</dbReference>
<evidence type="ECO:0000256" key="1">
    <source>
        <dbReference type="ARBA" id="ARBA00010945"/>
    </source>
</evidence>
<name>A0A6J2WTD4_CHACN</name>
<dbReference type="PANTHER" id="PTHR46404:SF1">
    <property type="entry name" value="DNA POLYMERASE IOTA"/>
    <property type="match status" value="1"/>
</dbReference>
<feature type="region of interest" description="Disordered" evidence="4">
    <location>
        <begin position="380"/>
        <end position="448"/>
    </location>
</feature>
<evidence type="ECO:0000256" key="4">
    <source>
        <dbReference type="SAM" id="MobiDB-lite"/>
    </source>
</evidence>